<name>A0ABU0PRL6_9MICC</name>
<reference evidence="2 3" key="1">
    <citation type="submission" date="2023-07" db="EMBL/GenBank/DDBJ databases">
        <title>Comparative genomics of wheat-associated soil bacteria to identify genetic determinants of phenazine resistance.</title>
        <authorList>
            <person name="Mouncey N."/>
        </authorList>
    </citation>
    <scope>NUCLEOTIDE SEQUENCE [LARGE SCALE GENOMIC DNA]</scope>
    <source>
        <strain evidence="2 3">W1I3</strain>
    </source>
</reference>
<comment type="caution">
    <text evidence="2">The sequence shown here is derived from an EMBL/GenBank/DDBJ whole genome shotgun (WGS) entry which is preliminary data.</text>
</comment>
<sequence length="35" mass="3807">MEPLTIVNFVLSLAALGASITAYRAISKVRKDQET</sequence>
<proteinExistence type="predicted"/>
<evidence type="ECO:0000313" key="3">
    <source>
        <dbReference type="Proteomes" id="UP001236806"/>
    </source>
</evidence>
<keyword evidence="1" id="KW-0812">Transmembrane</keyword>
<organism evidence="2 3">
    <name type="scientific">Pseudarthrobacter siccitolerans</name>
    <dbReference type="NCBI Taxonomy" id="861266"/>
    <lineage>
        <taxon>Bacteria</taxon>
        <taxon>Bacillati</taxon>
        <taxon>Actinomycetota</taxon>
        <taxon>Actinomycetes</taxon>
        <taxon>Micrococcales</taxon>
        <taxon>Micrococcaceae</taxon>
        <taxon>Pseudarthrobacter</taxon>
    </lineage>
</organism>
<dbReference type="Proteomes" id="UP001236806">
    <property type="component" value="Unassembled WGS sequence"/>
</dbReference>
<keyword evidence="1" id="KW-1133">Transmembrane helix</keyword>
<dbReference type="EMBL" id="JAUSXB010000002">
    <property type="protein sequence ID" value="MDQ0676613.1"/>
    <property type="molecule type" value="Genomic_DNA"/>
</dbReference>
<evidence type="ECO:0000256" key="1">
    <source>
        <dbReference type="SAM" id="Phobius"/>
    </source>
</evidence>
<keyword evidence="1" id="KW-0472">Membrane</keyword>
<gene>
    <name evidence="2" type="ORF">QFZ36_004239</name>
</gene>
<feature type="transmembrane region" description="Helical" evidence="1">
    <location>
        <begin position="6"/>
        <end position="26"/>
    </location>
</feature>
<accession>A0ABU0PRL6</accession>
<evidence type="ECO:0000313" key="2">
    <source>
        <dbReference type="EMBL" id="MDQ0676613.1"/>
    </source>
</evidence>
<protein>
    <submittedName>
        <fullName evidence="2">Uncharacterized protein</fullName>
    </submittedName>
</protein>
<keyword evidence="3" id="KW-1185">Reference proteome</keyword>